<evidence type="ECO:0000259" key="3">
    <source>
        <dbReference type="Pfam" id="PF25583"/>
    </source>
</evidence>
<reference evidence="5" key="1">
    <citation type="submission" date="2020-05" db="EMBL/GenBank/DDBJ databases">
        <authorList>
            <person name="Chiriac C."/>
            <person name="Salcher M."/>
            <person name="Ghai R."/>
            <person name="Kavagutti S V."/>
        </authorList>
    </citation>
    <scope>NUCLEOTIDE SEQUENCE</scope>
</reference>
<dbReference type="AlphaFoldDB" id="A0A6J6J3W4"/>
<accession>A0A6J6J3W4</accession>
<name>A0A6J6J3W4_9ZZZZ</name>
<proteinExistence type="predicted"/>
<dbReference type="InterPro" id="IPR026881">
    <property type="entry name" value="WYL_dom"/>
</dbReference>
<feature type="domain" description="WCX" evidence="3">
    <location>
        <begin position="247"/>
        <end position="319"/>
    </location>
</feature>
<dbReference type="EMBL" id="CAEZSZ010000038">
    <property type="protein sequence ID" value="CAB4553610.1"/>
    <property type="molecule type" value="Genomic_DNA"/>
</dbReference>
<dbReference type="InterPro" id="IPR057727">
    <property type="entry name" value="WCX_dom"/>
</dbReference>
<feature type="domain" description="PafC HTH" evidence="2">
    <location>
        <begin position="14"/>
        <end position="125"/>
    </location>
</feature>
<gene>
    <name evidence="4" type="ORF">UFOPK1561_00458</name>
    <name evidence="5" type="ORF">UFOPK2044_00407</name>
</gene>
<dbReference type="PROSITE" id="PS52050">
    <property type="entry name" value="WYL"/>
    <property type="match status" value="1"/>
</dbReference>
<dbReference type="InterPro" id="IPR051534">
    <property type="entry name" value="CBASS_pafABC_assoc_protein"/>
</dbReference>
<evidence type="ECO:0000313" key="4">
    <source>
        <dbReference type="EMBL" id="CAB4553610.1"/>
    </source>
</evidence>
<dbReference type="PANTHER" id="PTHR34580:SF1">
    <property type="entry name" value="PROTEIN PAFC"/>
    <property type="match status" value="1"/>
</dbReference>
<organism evidence="5">
    <name type="scientific">freshwater metagenome</name>
    <dbReference type="NCBI Taxonomy" id="449393"/>
    <lineage>
        <taxon>unclassified sequences</taxon>
        <taxon>metagenomes</taxon>
        <taxon>ecological metagenomes</taxon>
    </lineage>
</organism>
<dbReference type="PANTHER" id="PTHR34580">
    <property type="match status" value="1"/>
</dbReference>
<dbReference type="PIRSF" id="PIRSF016838">
    <property type="entry name" value="PafC"/>
    <property type="match status" value="1"/>
</dbReference>
<protein>
    <submittedName>
        <fullName evidence="5">Unannotated protein</fullName>
    </submittedName>
</protein>
<dbReference type="Pfam" id="PF25583">
    <property type="entry name" value="WCX"/>
    <property type="match status" value="1"/>
</dbReference>
<evidence type="ECO:0000259" key="1">
    <source>
        <dbReference type="Pfam" id="PF13280"/>
    </source>
</evidence>
<feature type="domain" description="WYL" evidence="1">
    <location>
        <begin position="155"/>
        <end position="218"/>
    </location>
</feature>
<evidence type="ECO:0000313" key="5">
    <source>
        <dbReference type="EMBL" id="CAB4631520.1"/>
    </source>
</evidence>
<dbReference type="Pfam" id="PF19187">
    <property type="entry name" value="HTH_PafC"/>
    <property type="match status" value="1"/>
</dbReference>
<evidence type="ECO:0000259" key="2">
    <source>
        <dbReference type="Pfam" id="PF19187"/>
    </source>
</evidence>
<dbReference type="InterPro" id="IPR043839">
    <property type="entry name" value="PafC_HTH"/>
</dbReference>
<dbReference type="InterPro" id="IPR028349">
    <property type="entry name" value="PafC-like"/>
</dbReference>
<dbReference type="Pfam" id="PF13280">
    <property type="entry name" value="WYL"/>
    <property type="match status" value="1"/>
</dbReference>
<sequence length="337" mass="37236">MPKLSGGSSLSGEDRFNLMLSLVGFLQKRGTVSLEEAAKHFEIDKKYLRKLVSSINDARAEVRGFEHWFFLIDIDELEENENLCLTENLVIESSPKLSNRQASAIAAGLNYLAAMPNFKDDADLKVLQNLLADGTHRGLNRILEVRPGSAQAGAEQVREAIVSGVAISCEYINQKGERSVRKLEPLRLDPRPEGWYVRAFCPLNDGVRNFKLDRMRTIVLLDEPISDAARNIHSIEDSVYLSAATDTSVLVEVDPEAYRLVSEFVSVAEPSTPGDGKVRAEIKVGHLPNIGKLVARFGGAARVISPPEARKQVLNFALRALGRDPEETSSQLKLEDD</sequence>
<dbReference type="EMBL" id="CAEZVO010000040">
    <property type="protein sequence ID" value="CAB4631520.1"/>
    <property type="molecule type" value="Genomic_DNA"/>
</dbReference>